<keyword evidence="3" id="KW-1185">Reference proteome</keyword>
<evidence type="ECO:0000313" key="2">
    <source>
        <dbReference type="EMBL" id="CAI8614855.1"/>
    </source>
</evidence>
<dbReference type="AlphaFoldDB" id="A0AAV1AWG9"/>
<reference evidence="2 3" key="1">
    <citation type="submission" date="2023-01" db="EMBL/GenBank/DDBJ databases">
        <authorList>
            <person name="Kreplak J."/>
        </authorList>
    </citation>
    <scope>NUCLEOTIDE SEQUENCE [LARGE SCALE GENOMIC DNA]</scope>
</reference>
<dbReference type="Pfam" id="PF02721">
    <property type="entry name" value="DUF223"/>
    <property type="match status" value="1"/>
</dbReference>
<dbReference type="InterPro" id="IPR003871">
    <property type="entry name" value="RFA1B/D_OB_1st"/>
</dbReference>
<dbReference type="Gene3D" id="2.40.50.140">
    <property type="entry name" value="Nucleic acid-binding proteins"/>
    <property type="match status" value="1"/>
</dbReference>
<proteinExistence type="predicted"/>
<feature type="domain" description="Replication protein A 70 kDa DNA-binding subunit B/D first OB fold" evidence="1">
    <location>
        <begin position="5"/>
        <end position="100"/>
    </location>
</feature>
<organism evidence="2 3">
    <name type="scientific">Vicia faba</name>
    <name type="common">Broad bean</name>
    <name type="synonym">Faba vulgaris</name>
    <dbReference type="NCBI Taxonomy" id="3906"/>
    <lineage>
        <taxon>Eukaryota</taxon>
        <taxon>Viridiplantae</taxon>
        <taxon>Streptophyta</taxon>
        <taxon>Embryophyta</taxon>
        <taxon>Tracheophyta</taxon>
        <taxon>Spermatophyta</taxon>
        <taxon>Magnoliopsida</taxon>
        <taxon>eudicotyledons</taxon>
        <taxon>Gunneridae</taxon>
        <taxon>Pentapetalae</taxon>
        <taxon>rosids</taxon>
        <taxon>fabids</taxon>
        <taxon>Fabales</taxon>
        <taxon>Fabaceae</taxon>
        <taxon>Papilionoideae</taxon>
        <taxon>50 kb inversion clade</taxon>
        <taxon>NPAAA clade</taxon>
        <taxon>Hologalegina</taxon>
        <taxon>IRL clade</taxon>
        <taxon>Fabeae</taxon>
        <taxon>Vicia</taxon>
    </lineage>
</organism>
<gene>
    <name evidence="2" type="ORF">VFH_V150040</name>
</gene>
<name>A0AAV1AWG9_VICFA</name>
<dbReference type="EMBL" id="OX451740">
    <property type="protein sequence ID" value="CAI8614855.1"/>
    <property type="molecule type" value="Genomic_DNA"/>
</dbReference>
<protein>
    <recommendedName>
        <fullName evidence="1">Replication protein A 70 kDa DNA-binding subunit B/D first OB fold domain-containing protein</fullName>
    </recommendedName>
</protein>
<accession>A0AAV1AWG9</accession>
<evidence type="ECO:0000313" key="3">
    <source>
        <dbReference type="Proteomes" id="UP001157006"/>
    </source>
</evidence>
<sequence length="169" mass="19701">MVRPFEMIGDINNRKELWKLSVKIHHKWKVSMTNKKHFDIVVVDKQGHDIHVVVSIIFRQTFDFVLSVNLMCMRSNFQVVPNDLTFIPTNHKYILKFTSGSTIGDIDKHDIRDKMTNLTPFADIILRKWHKHLLTDIIGVVDEIGYSQSQMGGKKPQINLVLRDLEYVS</sequence>
<dbReference type="Proteomes" id="UP001157006">
    <property type="component" value="Chromosome 5"/>
</dbReference>
<dbReference type="SUPFAM" id="SSF50249">
    <property type="entry name" value="Nucleic acid-binding proteins"/>
    <property type="match status" value="1"/>
</dbReference>
<dbReference type="InterPro" id="IPR012340">
    <property type="entry name" value="NA-bd_OB-fold"/>
</dbReference>
<evidence type="ECO:0000259" key="1">
    <source>
        <dbReference type="Pfam" id="PF02721"/>
    </source>
</evidence>